<dbReference type="AlphaFoldDB" id="A0A1H5SV36"/>
<reference evidence="3" key="1">
    <citation type="submission" date="2016-10" db="EMBL/GenBank/DDBJ databases">
        <authorList>
            <person name="Varghese N."/>
            <person name="Submissions S."/>
        </authorList>
    </citation>
    <scope>NUCLEOTIDE SEQUENCE [LARGE SCALE GENOMIC DNA]</scope>
    <source>
        <strain evidence="3">DSM 5463</strain>
    </source>
</reference>
<evidence type="ECO:0000313" key="2">
    <source>
        <dbReference type="EMBL" id="SEF54369.1"/>
    </source>
</evidence>
<sequence length="297" mass="34810">MSNIVKIYQEAYEKAFNKLKNNSNVIAIIVYGSIVSGDLWEESDIDFFVITKEQNKMINIYSKINNVPVQVNYVSKDIFIESYKNLLKGGTFHKAFFTGKLVYCLDDDIKDIYNSIRFYYDRDRSIRNIEILCNILNCLHYSRKYYVTGKYETSFQWIVDLITNFARLQLNMMGHITDKDILSFAVNMDENIERLFDVINSGITLKEKISIIIESVCKYLDQNIEDISYPIIEFLKEKKDFVSVNDIKSADEFRQIDGNLNLLLEFLAKKGFINQTLRSLKTRGDEELIEEIVYYVC</sequence>
<dbReference type="Proteomes" id="UP000242850">
    <property type="component" value="Unassembled WGS sequence"/>
</dbReference>
<dbReference type="InterPro" id="IPR041633">
    <property type="entry name" value="Polbeta"/>
</dbReference>
<protein>
    <recommendedName>
        <fullName evidence="1">Polymerase beta nucleotidyltransferase domain-containing protein</fullName>
    </recommendedName>
</protein>
<organism evidence="2 3">
    <name type="scientific">Caloramator fervidus</name>
    <dbReference type="NCBI Taxonomy" id="29344"/>
    <lineage>
        <taxon>Bacteria</taxon>
        <taxon>Bacillati</taxon>
        <taxon>Bacillota</taxon>
        <taxon>Clostridia</taxon>
        <taxon>Eubacteriales</taxon>
        <taxon>Clostridiaceae</taxon>
        <taxon>Caloramator</taxon>
    </lineage>
</organism>
<dbReference type="EMBL" id="FNUK01000004">
    <property type="protein sequence ID" value="SEF54369.1"/>
    <property type="molecule type" value="Genomic_DNA"/>
</dbReference>
<dbReference type="InterPro" id="IPR043519">
    <property type="entry name" value="NT_sf"/>
</dbReference>
<dbReference type="Pfam" id="PF18765">
    <property type="entry name" value="Polbeta"/>
    <property type="match status" value="1"/>
</dbReference>
<dbReference type="RefSeq" id="WP_103895476.1">
    <property type="nucleotide sequence ID" value="NZ_FNUK01000004.1"/>
</dbReference>
<gene>
    <name evidence="2" type="ORF">SAMN05660865_00462</name>
</gene>
<dbReference type="Gene3D" id="1.20.120.330">
    <property type="entry name" value="Nucleotidyltransferases domain 2"/>
    <property type="match status" value="1"/>
</dbReference>
<evidence type="ECO:0000259" key="1">
    <source>
        <dbReference type="Pfam" id="PF18765"/>
    </source>
</evidence>
<dbReference type="CDD" id="cd05403">
    <property type="entry name" value="NT_KNTase_like"/>
    <property type="match status" value="1"/>
</dbReference>
<dbReference type="OrthoDB" id="2539715at2"/>
<accession>A0A1H5SV36</accession>
<feature type="domain" description="Polymerase beta nucleotidyltransferase" evidence="1">
    <location>
        <begin position="14"/>
        <end position="107"/>
    </location>
</feature>
<dbReference type="Gene3D" id="3.30.460.10">
    <property type="entry name" value="Beta Polymerase, domain 2"/>
    <property type="match status" value="1"/>
</dbReference>
<name>A0A1H5SV36_9CLOT</name>
<proteinExistence type="predicted"/>
<keyword evidence="3" id="KW-1185">Reference proteome</keyword>
<dbReference type="SUPFAM" id="SSF81301">
    <property type="entry name" value="Nucleotidyltransferase"/>
    <property type="match status" value="1"/>
</dbReference>
<evidence type="ECO:0000313" key="3">
    <source>
        <dbReference type="Proteomes" id="UP000242850"/>
    </source>
</evidence>